<dbReference type="Gene3D" id="3.40.50.1000">
    <property type="entry name" value="HAD superfamily/HAD-like"/>
    <property type="match status" value="1"/>
</dbReference>
<dbReference type="NCBIfam" id="TIGR01490">
    <property type="entry name" value="HAD-SF-IB-hyp1"/>
    <property type="match status" value="1"/>
</dbReference>
<dbReference type="Proteomes" id="UP001199469">
    <property type="component" value="Unassembled WGS sequence"/>
</dbReference>
<dbReference type="SUPFAM" id="SSF69593">
    <property type="entry name" value="Glycerol-3-phosphate (1)-acyltransferase"/>
    <property type="match status" value="1"/>
</dbReference>
<name>A0ABS8P602_9PSEU</name>
<dbReference type="InterPro" id="IPR036412">
    <property type="entry name" value="HAD-like_sf"/>
</dbReference>
<organism evidence="6 7">
    <name type="scientific">Actinomycetospora endophytica</name>
    <dbReference type="NCBI Taxonomy" id="2291215"/>
    <lineage>
        <taxon>Bacteria</taxon>
        <taxon>Bacillati</taxon>
        <taxon>Actinomycetota</taxon>
        <taxon>Actinomycetes</taxon>
        <taxon>Pseudonocardiales</taxon>
        <taxon>Pseudonocardiaceae</taxon>
        <taxon>Actinomycetospora</taxon>
    </lineage>
</organism>
<dbReference type="RefSeq" id="WP_230731626.1">
    <property type="nucleotide sequence ID" value="NZ_JAJNDB010000001.1"/>
</dbReference>
<dbReference type="PANTHER" id="PTHR10434:SF66">
    <property type="entry name" value="PHOSPHOLIPID_GLYCEROL ACYLTRANSFERASE DOMAIN-CONTAINING PROTEIN"/>
    <property type="match status" value="1"/>
</dbReference>
<keyword evidence="4" id="KW-1208">Phospholipid metabolism</keyword>
<accession>A0ABS8P602</accession>
<dbReference type="SUPFAM" id="SSF56784">
    <property type="entry name" value="HAD-like"/>
    <property type="match status" value="1"/>
</dbReference>
<dbReference type="PANTHER" id="PTHR10434">
    <property type="entry name" value="1-ACYL-SN-GLYCEROL-3-PHOSPHATE ACYLTRANSFERASE"/>
    <property type="match status" value="1"/>
</dbReference>
<reference evidence="6 7" key="1">
    <citation type="submission" date="2021-11" db="EMBL/GenBank/DDBJ databases">
        <title>Draft genome sequence of Actinomycetospora sp. SF1 isolated from the rhizosphere soil.</title>
        <authorList>
            <person name="Duangmal K."/>
            <person name="Chantavorakit T."/>
        </authorList>
    </citation>
    <scope>NUCLEOTIDE SEQUENCE [LARGE SCALE GENOMIC DNA]</scope>
    <source>
        <strain evidence="6 7">TBRC 5722</strain>
    </source>
</reference>
<keyword evidence="4" id="KW-0443">Lipid metabolism</keyword>
<dbReference type="SMART" id="SM00563">
    <property type="entry name" value="PlsC"/>
    <property type="match status" value="1"/>
</dbReference>
<dbReference type="InterPro" id="IPR002123">
    <property type="entry name" value="Plipid/glycerol_acylTrfase"/>
</dbReference>
<dbReference type="NCBIfam" id="TIGR00530">
    <property type="entry name" value="AGP_acyltrn"/>
    <property type="match status" value="1"/>
</dbReference>
<dbReference type="Pfam" id="PF12710">
    <property type="entry name" value="HAD"/>
    <property type="match status" value="1"/>
</dbReference>
<dbReference type="Pfam" id="PF01553">
    <property type="entry name" value="Acyltransferase"/>
    <property type="match status" value="1"/>
</dbReference>
<dbReference type="CDD" id="cd07989">
    <property type="entry name" value="LPLAT_AGPAT-like"/>
    <property type="match status" value="1"/>
</dbReference>
<keyword evidence="2 4" id="KW-0808">Transferase</keyword>
<evidence type="ECO:0000256" key="2">
    <source>
        <dbReference type="ARBA" id="ARBA00022679"/>
    </source>
</evidence>
<evidence type="ECO:0000313" key="6">
    <source>
        <dbReference type="EMBL" id="MCD2193453.1"/>
    </source>
</evidence>
<dbReference type="Gene3D" id="1.20.1440.100">
    <property type="entry name" value="SG protein - dephosphorylation function"/>
    <property type="match status" value="1"/>
</dbReference>
<keyword evidence="4" id="KW-0594">Phospholipid biosynthesis</keyword>
<evidence type="ECO:0000256" key="3">
    <source>
        <dbReference type="ARBA" id="ARBA00023315"/>
    </source>
</evidence>
<protein>
    <recommendedName>
        <fullName evidence="4">1-acyl-sn-glycerol-3-phosphate acyltransferase</fullName>
        <ecNumber evidence="4">2.3.1.51</ecNumber>
    </recommendedName>
</protein>
<sequence>MSDPDAPIAGGAAAQLLEDVRNSPEGPQVGAFFDFDGTVIAGYSVMAFMRHHLRNFDVHLSTTLKTLAAGTQKLETEEDFRKFLQITGRTWAGRTPEELEQLGQQLFRDEIGPSVYPEAWRLVRAHLERGHTVVLASSATRFQVGPAAKALGIEHTLYTALEVDADGKLTGHPDGRTPYGEGKAAAVKDFAAAHQVDLDTSFAYSNGNEDVPFLATVGRPTAVNPSGGLRRAAAERGWPVVDFAGRPWSGPVEVARTAGTYAGMMGGFATGLGLGLIGGSRRAGLNMGIGLGGDLSLLASGVSLDVHGAHHIWDSQPAVFLFNHQSQLDVLVLGGLLRGNFAPVAKKELATNPLFGPLMRLLETAFIDRADNAQARKALEPAVERLRSGVSVVIAPEGTRSATPSPGPFKKGAFHLAMQAGVPVIPLVFRNTGELMSRNAMIIHPGVVQVAVLPPIDVSGWDAEDLDERVESVRQLYLDTLAHWPGED</sequence>
<comment type="catalytic activity">
    <reaction evidence="4">
        <text>a 1-acyl-sn-glycero-3-phosphate + an acyl-CoA = a 1,2-diacyl-sn-glycero-3-phosphate + CoA</text>
        <dbReference type="Rhea" id="RHEA:19709"/>
        <dbReference type="ChEBI" id="CHEBI:57287"/>
        <dbReference type="ChEBI" id="CHEBI:57970"/>
        <dbReference type="ChEBI" id="CHEBI:58342"/>
        <dbReference type="ChEBI" id="CHEBI:58608"/>
        <dbReference type="EC" id="2.3.1.51"/>
    </reaction>
</comment>
<comment type="similarity">
    <text evidence="1 4">Belongs to the 1-acyl-sn-glycerol-3-phosphate acyltransferase family.</text>
</comment>
<gene>
    <name evidence="6" type="ORF">LQ327_08660</name>
</gene>
<evidence type="ECO:0000259" key="5">
    <source>
        <dbReference type="SMART" id="SM00563"/>
    </source>
</evidence>
<keyword evidence="4" id="KW-0444">Lipid biosynthesis</keyword>
<evidence type="ECO:0000256" key="1">
    <source>
        <dbReference type="ARBA" id="ARBA00008655"/>
    </source>
</evidence>
<evidence type="ECO:0000256" key="4">
    <source>
        <dbReference type="RuleBase" id="RU361267"/>
    </source>
</evidence>
<comment type="caution">
    <text evidence="6">The sequence shown here is derived from an EMBL/GenBank/DDBJ whole genome shotgun (WGS) entry which is preliminary data.</text>
</comment>
<keyword evidence="3 4" id="KW-0012">Acyltransferase</keyword>
<dbReference type="InterPro" id="IPR004552">
    <property type="entry name" value="AGP_acyltrans"/>
</dbReference>
<evidence type="ECO:0000313" key="7">
    <source>
        <dbReference type="Proteomes" id="UP001199469"/>
    </source>
</evidence>
<dbReference type="NCBIfam" id="TIGR01488">
    <property type="entry name" value="HAD-SF-IB"/>
    <property type="match status" value="1"/>
</dbReference>
<keyword evidence="7" id="KW-1185">Reference proteome</keyword>
<proteinExistence type="inferred from homology"/>
<feature type="domain" description="Phospholipid/glycerol acyltransferase" evidence="5">
    <location>
        <begin position="318"/>
        <end position="432"/>
    </location>
</feature>
<dbReference type="InterPro" id="IPR023214">
    <property type="entry name" value="HAD_sf"/>
</dbReference>
<comment type="domain">
    <text evidence="4">The HXXXXD motif is essential for acyltransferase activity and may constitute the binding site for the phosphate moiety of the glycerol-3-phosphate.</text>
</comment>
<dbReference type="GO" id="GO:0016787">
    <property type="term" value="F:hydrolase activity"/>
    <property type="evidence" value="ECO:0007669"/>
    <property type="project" value="UniProtKB-KW"/>
</dbReference>
<dbReference type="EC" id="2.3.1.51" evidence="4"/>
<dbReference type="InterPro" id="IPR006385">
    <property type="entry name" value="HAD_hydro_SerB1"/>
</dbReference>
<dbReference type="EMBL" id="JAJNDB010000001">
    <property type="protein sequence ID" value="MCD2193453.1"/>
    <property type="molecule type" value="Genomic_DNA"/>
</dbReference>
<keyword evidence="6" id="KW-0378">Hydrolase</keyword>